<dbReference type="CDD" id="cd00090">
    <property type="entry name" value="HTH_ARSR"/>
    <property type="match status" value="1"/>
</dbReference>
<dbReference type="PROSITE" id="PS51118">
    <property type="entry name" value="HTH_HXLR"/>
    <property type="match status" value="1"/>
</dbReference>
<dbReference type="PANTHER" id="PTHR33204">
    <property type="entry name" value="TRANSCRIPTIONAL REGULATOR, MARR FAMILY"/>
    <property type="match status" value="1"/>
</dbReference>
<dbReference type="RefSeq" id="WP_109566468.1">
    <property type="nucleotide sequence ID" value="NZ_QGDJ01000023.1"/>
</dbReference>
<evidence type="ECO:0000256" key="2">
    <source>
        <dbReference type="ARBA" id="ARBA00023125"/>
    </source>
</evidence>
<evidence type="ECO:0000256" key="3">
    <source>
        <dbReference type="ARBA" id="ARBA00023163"/>
    </source>
</evidence>
<evidence type="ECO:0000256" key="1">
    <source>
        <dbReference type="ARBA" id="ARBA00023015"/>
    </source>
</evidence>
<proteinExistence type="predicted"/>
<dbReference type="OrthoDB" id="9782219at2"/>
<dbReference type="Proteomes" id="UP000245839">
    <property type="component" value="Unassembled WGS sequence"/>
</dbReference>
<accession>A0A2Y9B824</accession>
<dbReference type="InterPro" id="IPR036390">
    <property type="entry name" value="WH_DNA-bd_sf"/>
</dbReference>
<dbReference type="Pfam" id="PF01638">
    <property type="entry name" value="HxlR"/>
    <property type="match status" value="1"/>
</dbReference>
<dbReference type="InterPro" id="IPR011991">
    <property type="entry name" value="ArsR-like_HTH"/>
</dbReference>
<dbReference type="GO" id="GO:0003677">
    <property type="term" value="F:DNA binding"/>
    <property type="evidence" value="ECO:0007669"/>
    <property type="project" value="UniProtKB-KW"/>
</dbReference>
<organism evidence="6 8">
    <name type="scientific">Jannaschia seohaensis</name>
    <dbReference type="NCBI Taxonomy" id="475081"/>
    <lineage>
        <taxon>Bacteria</taxon>
        <taxon>Pseudomonadati</taxon>
        <taxon>Pseudomonadota</taxon>
        <taxon>Alphaproteobacteria</taxon>
        <taxon>Rhodobacterales</taxon>
        <taxon>Roseobacteraceae</taxon>
        <taxon>Jannaschia</taxon>
    </lineage>
</organism>
<reference evidence="6 8" key="1">
    <citation type="submission" date="2016-10" db="EMBL/GenBank/DDBJ databases">
        <authorList>
            <person name="Cai Z."/>
        </authorList>
    </citation>
    <scope>NUCLEOTIDE SEQUENCE [LARGE SCALE GENOMIC DNA]</scope>
    <source>
        <strain evidence="6 8">DSM 25227</strain>
    </source>
</reference>
<dbReference type="InterPro" id="IPR002577">
    <property type="entry name" value="HTH_HxlR"/>
</dbReference>
<dbReference type="SUPFAM" id="SSF46785">
    <property type="entry name" value="Winged helix' DNA-binding domain"/>
    <property type="match status" value="1"/>
</dbReference>
<dbReference type="Gene3D" id="1.10.10.10">
    <property type="entry name" value="Winged helix-like DNA-binding domain superfamily/Winged helix DNA-binding domain"/>
    <property type="match status" value="1"/>
</dbReference>
<gene>
    <name evidence="5" type="ORF">BCF38_1236</name>
    <name evidence="6" type="ORF">SAMN05421539_1236</name>
</gene>
<evidence type="ECO:0000313" key="7">
    <source>
        <dbReference type="Proteomes" id="UP000245839"/>
    </source>
</evidence>
<evidence type="ECO:0000313" key="5">
    <source>
        <dbReference type="EMBL" id="PWJ10496.1"/>
    </source>
</evidence>
<evidence type="ECO:0000259" key="4">
    <source>
        <dbReference type="PROSITE" id="PS51118"/>
    </source>
</evidence>
<protein>
    <submittedName>
        <fullName evidence="5">DNA-binding HxlR family transcriptional regulator</fullName>
    </submittedName>
    <submittedName>
        <fullName evidence="6">DNA-binding transcriptional regulator, HxlR family</fullName>
    </submittedName>
</protein>
<keyword evidence="1" id="KW-0805">Transcription regulation</keyword>
<name>A0A2Y9B824_9RHOB</name>
<keyword evidence="3" id="KW-0804">Transcription</keyword>
<feature type="domain" description="HTH hxlR-type" evidence="4">
    <location>
        <begin position="10"/>
        <end position="107"/>
    </location>
</feature>
<dbReference type="Proteomes" id="UP000251571">
    <property type="component" value="Unassembled WGS sequence"/>
</dbReference>
<keyword evidence="2 6" id="KW-0238">DNA-binding</keyword>
<dbReference type="PANTHER" id="PTHR33204:SF18">
    <property type="entry name" value="TRANSCRIPTIONAL REGULATORY PROTEIN"/>
    <property type="match status" value="1"/>
</dbReference>
<sequence length="239" mass="27494">MKARPYGIVCPITHACEVLEPGWTIPILSEMWGGSTRFNDIKRGVGNISPALLTKRLKELEAQGLIERIKDKATGQVDYLRTQRAIDLEPALDALAKWVQCNTDARQALKDADVSNLMWHMRDLIDQDQLPNRQVVIWFRFSDPKLEYNTYSVLSRPGTPFELCSSIPGFDVDLFVETDRVSLSSLILNRTTIGREIDEGRLFLSGDAVLARTMDRWLYRRTKENRRQIWQLDEERTSP</sequence>
<dbReference type="EMBL" id="UETC01000023">
    <property type="protein sequence ID" value="SSA51638.1"/>
    <property type="molecule type" value="Genomic_DNA"/>
</dbReference>
<evidence type="ECO:0000313" key="8">
    <source>
        <dbReference type="Proteomes" id="UP000251571"/>
    </source>
</evidence>
<dbReference type="InterPro" id="IPR036388">
    <property type="entry name" value="WH-like_DNA-bd_sf"/>
</dbReference>
<evidence type="ECO:0000313" key="6">
    <source>
        <dbReference type="EMBL" id="SSA51638.1"/>
    </source>
</evidence>
<reference evidence="5 7" key="2">
    <citation type="submission" date="2018-03" db="EMBL/GenBank/DDBJ databases">
        <title>Genomic Encyclopedia of Archaeal and Bacterial Type Strains, Phase II (KMG-II): from individual species to whole genera.</title>
        <authorList>
            <person name="Goeker M."/>
        </authorList>
    </citation>
    <scope>NUCLEOTIDE SEQUENCE [LARGE SCALE GENOMIC DNA]</scope>
    <source>
        <strain evidence="5 7">DSM 25227</strain>
    </source>
</reference>
<keyword evidence="7" id="KW-1185">Reference proteome</keyword>
<dbReference type="EMBL" id="QGDJ01000023">
    <property type="protein sequence ID" value="PWJ10496.1"/>
    <property type="molecule type" value="Genomic_DNA"/>
</dbReference>
<dbReference type="GO" id="GO:0006355">
    <property type="term" value="P:regulation of DNA-templated transcription"/>
    <property type="evidence" value="ECO:0007669"/>
    <property type="project" value="UniProtKB-ARBA"/>
</dbReference>
<dbReference type="AlphaFoldDB" id="A0A2Y9B824"/>